<gene>
    <name evidence="2" type="ORF">M378DRAFT_167094</name>
</gene>
<reference evidence="2 3" key="1">
    <citation type="submission" date="2014-04" db="EMBL/GenBank/DDBJ databases">
        <title>Evolutionary Origins and Diversification of the Mycorrhizal Mutualists.</title>
        <authorList>
            <consortium name="DOE Joint Genome Institute"/>
            <consortium name="Mycorrhizal Genomics Consortium"/>
            <person name="Kohler A."/>
            <person name="Kuo A."/>
            <person name="Nagy L.G."/>
            <person name="Floudas D."/>
            <person name="Copeland A."/>
            <person name="Barry K.W."/>
            <person name="Cichocki N."/>
            <person name="Veneault-Fourrey C."/>
            <person name="LaButti K."/>
            <person name="Lindquist E.A."/>
            <person name="Lipzen A."/>
            <person name="Lundell T."/>
            <person name="Morin E."/>
            <person name="Murat C."/>
            <person name="Riley R."/>
            <person name="Ohm R."/>
            <person name="Sun H."/>
            <person name="Tunlid A."/>
            <person name="Henrissat B."/>
            <person name="Grigoriev I.V."/>
            <person name="Hibbett D.S."/>
            <person name="Martin F."/>
        </authorList>
    </citation>
    <scope>NUCLEOTIDE SEQUENCE [LARGE SCALE GENOMIC DNA]</scope>
    <source>
        <strain evidence="2 3">Koide BX008</strain>
    </source>
</reference>
<organism evidence="2 3">
    <name type="scientific">Amanita muscaria (strain Koide BX008)</name>
    <dbReference type="NCBI Taxonomy" id="946122"/>
    <lineage>
        <taxon>Eukaryota</taxon>
        <taxon>Fungi</taxon>
        <taxon>Dikarya</taxon>
        <taxon>Basidiomycota</taxon>
        <taxon>Agaricomycotina</taxon>
        <taxon>Agaricomycetes</taxon>
        <taxon>Agaricomycetidae</taxon>
        <taxon>Agaricales</taxon>
        <taxon>Pluteineae</taxon>
        <taxon>Amanitaceae</taxon>
        <taxon>Amanita</taxon>
    </lineage>
</organism>
<dbReference type="Proteomes" id="UP000054549">
    <property type="component" value="Unassembled WGS sequence"/>
</dbReference>
<dbReference type="InParanoid" id="A0A0C2WIE4"/>
<dbReference type="HOGENOM" id="CLU_2399227_0_0_1"/>
<dbReference type="AlphaFoldDB" id="A0A0C2WIE4"/>
<dbReference type="EMBL" id="KN818286">
    <property type="protein sequence ID" value="KIL61287.1"/>
    <property type="molecule type" value="Genomic_DNA"/>
</dbReference>
<feature type="region of interest" description="Disordered" evidence="1">
    <location>
        <begin position="21"/>
        <end position="42"/>
    </location>
</feature>
<sequence length="93" mass="10615">MGGSDIPIWASILHGRIYEDDSESHSPLTLPLPRDQSKGHTSKRRYCEVGLNSVYIEFSPPARCRAIVSIPIQTMHIRTNADRYNSYVRMPRT</sequence>
<evidence type="ECO:0000256" key="1">
    <source>
        <dbReference type="SAM" id="MobiDB-lite"/>
    </source>
</evidence>
<proteinExistence type="predicted"/>
<keyword evidence="3" id="KW-1185">Reference proteome</keyword>
<protein>
    <submittedName>
        <fullName evidence="2">Uncharacterized protein</fullName>
    </submittedName>
</protein>
<evidence type="ECO:0000313" key="3">
    <source>
        <dbReference type="Proteomes" id="UP000054549"/>
    </source>
</evidence>
<evidence type="ECO:0000313" key="2">
    <source>
        <dbReference type="EMBL" id="KIL61287.1"/>
    </source>
</evidence>
<name>A0A0C2WIE4_AMAMK</name>
<accession>A0A0C2WIE4</accession>